<feature type="chain" id="PRO_5038975611" description="Thiamine pyrimidine synthase" evidence="12">
    <location>
        <begin position="25"/>
        <end position="389"/>
    </location>
</feature>
<evidence type="ECO:0000256" key="6">
    <source>
        <dbReference type="ARBA" id="ARBA00022723"/>
    </source>
</evidence>
<evidence type="ECO:0000256" key="4">
    <source>
        <dbReference type="ARBA" id="ARBA00011738"/>
    </source>
</evidence>
<keyword evidence="15" id="KW-1185">Reference proteome</keyword>
<evidence type="ECO:0000256" key="3">
    <source>
        <dbReference type="ARBA" id="ARBA00009406"/>
    </source>
</evidence>
<feature type="domain" description="SsuA/THI5-like" evidence="13">
    <location>
        <begin position="62"/>
        <end position="282"/>
    </location>
</feature>
<comment type="similarity">
    <text evidence="3">Belongs to the NMT1/THI5 family.</text>
</comment>
<dbReference type="PANTHER" id="PTHR31528:SF1">
    <property type="entry name" value="4-AMINO-5-HYDROXYMETHYL-2-METHYLPYRIMIDINE PHOSPHATE SYNTHASE THI11-RELATED"/>
    <property type="match status" value="1"/>
</dbReference>
<keyword evidence="12" id="KW-0732">Signal</keyword>
<comment type="subunit">
    <text evidence="4">Homodimer.</text>
</comment>
<dbReference type="PROSITE" id="PS51257">
    <property type="entry name" value="PROKAR_LIPOPROTEIN"/>
    <property type="match status" value="1"/>
</dbReference>
<keyword evidence="6" id="KW-0479">Metal-binding</keyword>
<dbReference type="SUPFAM" id="SSF53850">
    <property type="entry name" value="Periplasmic binding protein-like II"/>
    <property type="match status" value="1"/>
</dbReference>
<dbReference type="InterPro" id="IPR015168">
    <property type="entry name" value="SsuA/THI5"/>
</dbReference>
<dbReference type="Pfam" id="PF09084">
    <property type="entry name" value="NMT1"/>
    <property type="match status" value="1"/>
</dbReference>
<dbReference type="Gene3D" id="3.40.190.10">
    <property type="entry name" value="Periplasmic binding protein-like II"/>
    <property type="match status" value="2"/>
</dbReference>
<evidence type="ECO:0000313" key="14">
    <source>
        <dbReference type="EMBL" id="TQL49552.1"/>
    </source>
</evidence>
<gene>
    <name evidence="14" type="ORF">FB467_0627</name>
</gene>
<accession>A0A542YN71</accession>
<evidence type="ECO:0000256" key="7">
    <source>
        <dbReference type="ARBA" id="ARBA00022898"/>
    </source>
</evidence>
<comment type="function">
    <text evidence="1">Responsible for the formation of the pyrimidine heterocycle in the thiamine biosynthesis pathway. Catalyzes the formation of hydroxymethylpyrimidine phosphate (HMP-P) from histidine and pyridoxal phosphate (PLP). The protein uses PLP and the active site histidine to form HMP-P, generating an inactive enzyme. The enzyme can only undergo a single turnover, which suggests it is a suicide enzyme.</text>
</comment>
<dbReference type="GO" id="GO:0009228">
    <property type="term" value="P:thiamine biosynthetic process"/>
    <property type="evidence" value="ECO:0007669"/>
    <property type="project" value="UniProtKB-KW"/>
</dbReference>
<evidence type="ECO:0000313" key="15">
    <source>
        <dbReference type="Proteomes" id="UP000319516"/>
    </source>
</evidence>
<dbReference type="RefSeq" id="WP_141783803.1">
    <property type="nucleotide sequence ID" value="NZ_BAAAIK010000003.1"/>
</dbReference>
<dbReference type="InterPro" id="IPR027939">
    <property type="entry name" value="NMT1/THI5"/>
</dbReference>
<evidence type="ECO:0000256" key="11">
    <source>
        <dbReference type="ARBA" id="ARBA00048179"/>
    </source>
</evidence>
<evidence type="ECO:0000259" key="13">
    <source>
        <dbReference type="Pfam" id="PF09084"/>
    </source>
</evidence>
<dbReference type="Proteomes" id="UP000319516">
    <property type="component" value="Unassembled WGS sequence"/>
</dbReference>
<evidence type="ECO:0000256" key="2">
    <source>
        <dbReference type="ARBA" id="ARBA00004948"/>
    </source>
</evidence>
<dbReference type="PANTHER" id="PTHR31528">
    <property type="entry name" value="4-AMINO-5-HYDROXYMETHYL-2-METHYLPYRIMIDINE PHOSPHATE SYNTHASE THI11-RELATED"/>
    <property type="match status" value="1"/>
</dbReference>
<sequence>MSHTRRKTALAVLALSGLLLSACGGDDGGGGDGDGGGEASGGSGDGGLTPVTLQLQWFAQGQFAGYYAALDQGYFEDEGLDVTIREGGADIVPQTVVADGQADYAIAWVPKALASREQGAGITSIAQIFQKSGTLQVSWADSPITTSADLAGKNVGNWGFGNEFELFAGMTQAGLDPATDVTLVQQAFDMSGLLAGDIDAAQAMTYNEYAQLLETVDPDTGELYTPEDFAVIDWNDEGTAMLQDSLWANTEKLQDEEYQETTEAFLRAVIKGWVYARENPEETAQIVVDHGSQLGASHQLWMVNEVNKLIWPSPDGIGITDQAAWDQTVEISMSAANLDGATVLTAAPDEDAFTNDYIQAALDSLEGEDLDLVGDAFEPIEVTLNEGGN</sequence>
<organism evidence="14 15">
    <name type="scientific">Ornithinicoccus hortensis</name>
    <dbReference type="NCBI Taxonomy" id="82346"/>
    <lineage>
        <taxon>Bacteria</taxon>
        <taxon>Bacillati</taxon>
        <taxon>Actinomycetota</taxon>
        <taxon>Actinomycetes</taxon>
        <taxon>Micrococcales</taxon>
        <taxon>Intrasporangiaceae</taxon>
        <taxon>Ornithinicoccus</taxon>
    </lineage>
</organism>
<dbReference type="AlphaFoldDB" id="A0A542YN71"/>
<evidence type="ECO:0000256" key="12">
    <source>
        <dbReference type="SAM" id="SignalP"/>
    </source>
</evidence>
<evidence type="ECO:0000256" key="1">
    <source>
        <dbReference type="ARBA" id="ARBA00003469"/>
    </source>
</evidence>
<name>A0A542YN71_9MICO</name>
<protein>
    <recommendedName>
        <fullName evidence="10">Thiamine pyrimidine synthase</fullName>
    </recommendedName>
</protein>
<keyword evidence="7" id="KW-0663">Pyridoxal phosphate</keyword>
<reference evidence="14 15" key="1">
    <citation type="submission" date="2019-06" db="EMBL/GenBank/DDBJ databases">
        <title>Sequencing the genomes of 1000 actinobacteria strains.</title>
        <authorList>
            <person name="Klenk H.-P."/>
        </authorList>
    </citation>
    <scope>NUCLEOTIDE SEQUENCE [LARGE SCALE GENOMIC DNA]</scope>
    <source>
        <strain evidence="14 15">DSM 12335</strain>
    </source>
</reference>
<dbReference type="GO" id="GO:0016740">
    <property type="term" value="F:transferase activity"/>
    <property type="evidence" value="ECO:0007669"/>
    <property type="project" value="UniProtKB-KW"/>
</dbReference>
<keyword evidence="9" id="KW-0408">Iron</keyword>
<comment type="caution">
    <text evidence="14">The sequence shown here is derived from an EMBL/GenBank/DDBJ whole genome shotgun (WGS) entry which is preliminary data.</text>
</comment>
<feature type="signal peptide" evidence="12">
    <location>
        <begin position="1"/>
        <end position="24"/>
    </location>
</feature>
<keyword evidence="5" id="KW-0808">Transferase</keyword>
<evidence type="ECO:0000256" key="5">
    <source>
        <dbReference type="ARBA" id="ARBA00022679"/>
    </source>
</evidence>
<dbReference type="EMBL" id="VFOP01000001">
    <property type="protein sequence ID" value="TQL49552.1"/>
    <property type="molecule type" value="Genomic_DNA"/>
</dbReference>
<proteinExistence type="inferred from homology"/>
<dbReference type="OrthoDB" id="5174711at2"/>
<dbReference type="GO" id="GO:0046872">
    <property type="term" value="F:metal ion binding"/>
    <property type="evidence" value="ECO:0007669"/>
    <property type="project" value="UniProtKB-KW"/>
</dbReference>
<evidence type="ECO:0000256" key="9">
    <source>
        <dbReference type="ARBA" id="ARBA00023004"/>
    </source>
</evidence>
<evidence type="ECO:0000256" key="10">
    <source>
        <dbReference type="ARBA" id="ARBA00033171"/>
    </source>
</evidence>
<keyword evidence="8" id="KW-0784">Thiamine biosynthesis</keyword>
<comment type="pathway">
    <text evidence="2">Cofactor biosynthesis; thiamine diphosphate biosynthesis.</text>
</comment>
<comment type="catalytic activity">
    <reaction evidence="11">
        <text>N(6)-(pyridoxal phosphate)-L-lysyl-[4-amino-5-hydroxymethyl-2-methylpyrimidine phosphate synthase] + L-histidyl-[4-amino-5-hydroxymethyl-2-methylpyrimidine phosphate synthase] + 2 Fe(3+) + 4 H2O = L-lysyl-[4-amino-5-hydroxymethyl-2-methylpyrimidine phosphate synthase] + (2S)-2-amino-5-hydroxy-4-oxopentanoyl-[4-amino-5-hydroxymethyl-2-methylpyrimidine phosphate synthase] + 4-amino-2-methyl-5-(phosphooxymethyl)pyrimidine + 3-oxopropanoate + 2 Fe(2+) + 2 H(+)</text>
        <dbReference type="Rhea" id="RHEA:65756"/>
        <dbReference type="Rhea" id="RHEA-COMP:16892"/>
        <dbReference type="Rhea" id="RHEA-COMP:16893"/>
        <dbReference type="Rhea" id="RHEA-COMP:16894"/>
        <dbReference type="Rhea" id="RHEA-COMP:16895"/>
        <dbReference type="ChEBI" id="CHEBI:15377"/>
        <dbReference type="ChEBI" id="CHEBI:15378"/>
        <dbReference type="ChEBI" id="CHEBI:29033"/>
        <dbReference type="ChEBI" id="CHEBI:29034"/>
        <dbReference type="ChEBI" id="CHEBI:29969"/>
        <dbReference type="ChEBI" id="CHEBI:29979"/>
        <dbReference type="ChEBI" id="CHEBI:33190"/>
        <dbReference type="ChEBI" id="CHEBI:58354"/>
        <dbReference type="ChEBI" id="CHEBI:143915"/>
        <dbReference type="ChEBI" id="CHEBI:157692"/>
    </reaction>
    <physiologicalReaction direction="left-to-right" evidence="11">
        <dbReference type="Rhea" id="RHEA:65757"/>
    </physiologicalReaction>
</comment>
<evidence type="ECO:0000256" key="8">
    <source>
        <dbReference type="ARBA" id="ARBA00022977"/>
    </source>
</evidence>